<accession>A0ABS4EVF1</accession>
<dbReference type="PROSITE" id="PS50111">
    <property type="entry name" value="CHEMOTAXIS_TRANSDUC_2"/>
    <property type="match status" value="1"/>
</dbReference>
<evidence type="ECO:0000313" key="7">
    <source>
        <dbReference type="EMBL" id="MBP1861912.1"/>
    </source>
</evidence>
<evidence type="ECO:0000256" key="3">
    <source>
        <dbReference type="PROSITE-ProRule" id="PRU00284"/>
    </source>
</evidence>
<dbReference type="PANTHER" id="PTHR43531">
    <property type="entry name" value="PROTEIN ICFG"/>
    <property type="match status" value="1"/>
</dbReference>
<keyword evidence="4" id="KW-1133">Transmembrane helix</keyword>
<dbReference type="CDD" id="cd06225">
    <property type="entry name" value="HAMP"/>
    <property type="match status" value="1"/>
</dbReference>
<sequence>MQAASQGAFMFIDKILARFKIQTKVLLFILPFVVSICAVGITGLYASGLLQGRMEISNSVLQSLSGFKDVYAGMNSFLQNTSEATRQAVVEKLQAQQTVLSDTLTQVNDEEGRRQLQEAVDGSTKIGDRVGQLWTLYEQEVALRKSISASLGSLLGEQMKVLEEATKMERVVRKDEEAAKSILREADRLTSSSDTLVAFMSAFAKAATPEDKIKLVSSSYGDLTKVQRKITSGLPANQKAVAETFKTTVAEIKALIDTGDLSEDNATAIGRLVARFRQNSIQLQTAATVKMRDATATFGKLDGPLVKAGAVLTDTRKLVNSVYSIRIAAASFLEKSDEDGRKRLAREFSIMGQDVQSLAGTAGDLKFFSDLVGSLNPIIEKMNTDSAALVDISKKRGEEFSAAAAEIDHIWGQLTAFAEGQKTTASVERDKANQVSVFATVIGILIALLAGGALVLTLKGPIGQITAAMRRLADGALDTSIDGGARRDEIGDMARALGVFKENALSKVRIEAESEEQRAQAEAERTRNDTEKRALDSQIDFAVSQLAAGLGRLARGDLSEQIETPFTGRLEQLRMDFNGSLIRLQDTLLQIRNNALSIQRSGNDMHASADSLSKRTEAQAASLEETAAAVDEITVTVRSSAERAHEANVAVTHTKKSADSSAVVVSNAIAAMGRIEDASRQIEQIIEVIDEIAFQTNLLALNAGIEAARAGDAGKGFAVVAQEVRELAQRSAGAAREIKGLINKSTNEVNSGSQLVQETGAVLASISQQIVSVSNHVEMIATASRDQAAALHEVNGSVNQMDQMTQQNAIMVDQATNASRELANQADTLMMLVEQFRLEPVSTGRQANRAA</sequence>
<dbReference type="SUPFAM" id="SSF58104">
    <property type="entry name" value="Methyl-accepting chemotaxis protein (MCP) signaling domain"/>
    <property type="match status" value="1"/>
</dbReference>
<dbReference type="Pfam" id="PF00672">
    <property type="entry name" value="HAMP"/>
    <property type="match status" value="1"/>
</dbReference>
<keyword evidence="4" id="KW-0812">Transmembrane</keyword>
<feature type="domain" description="HAMP" evidence="6">
    <location>
        <begin position="537"/>
        <end position="589"/>
    </location>
</feature>
<evidence type="ECO:0000259" key="6">
    <source>
        <dbReference type="PROSITE" id="PS50885"/>
    </source>
</evidence>
<feature type="domain" description="Methyl-accepting transducer" evidence="5">
    <location>
        <begin position="594"/>
        <end position="823"/>
    </location>
</feature>
<dbReference type="Pfam" id="PF00015">
    <property type="entry name" value="MCPsignal"/>
    <property type="match status" value="1"/>
</dbReference>
<dbReference type="Gene3D" id="1.10.287.950">
    <property type="entry name" value="Methyl-accepting chemotaxis protein"/>
    <property type="match status" value="1"/>
</dbReference>
<protein>
    <submittedName>
        <fullName evidence="7">Methyl-accepting chemotaxis protein</fullName>
    </submittedName>
</protein>
<dbReference type="PANTHER" id="PTHR43531:SF11">
    <property type="entry name" value="METHYL-ACCEPTING CHEMOTAXIS PROTEIN 3"/>
    <property type="match status" value="1"/>
</dbReference>
<dbReference type="Proteomes" id="UP000823786">
    <property type="component" value="Unassembled WGS sequence"/>
</dbReference>
<gene>
    <name evidence="7" type="ORF">J2Z75_005441</name>
</gene>
<feature type="domain" description="HAMP" evidence="6">
    <location>
        <begin position="456"/>
        <end position="509"/>
    </location>
</feature>
<keyword evidence="1" id="KW-0145">Chemotaxis</keyword>
<comment type="similarity">
    <text evidence="2">Belongs to the methyl-accepting chemotaxis (MCP) protein family.</text>
</comment>
<dbReference type="InterPro" id="IPR051310">
    <property type="entry name" value="MCP_chemotaxis"/>
</dbReference>
<evidence type="ECO:0000256" key="2">
    <source>
        <dbReference type="ARBA" id="ARBA00029447"/>
    </source>
</evidence>
<evidence type="ECO:0000259" key="5">
    <source>
        <dbReference type="PROSITE" id="PS50111"/>
    </source>
</evidence>
<reference evidence="7 8" key="1">
    <citation type="submission" date="2021-03" db="EMBL/GenBank/DDBJ databases">
        <title>Genomic Encyclopedia of Type Strains, Phase IV (KMG-IV): sequencing the most valuable type-strain genomes for metagenomic binning, comparative biology and taxonomic classification.</title>
        <authorList>
            <person name="Goeker M."/>
        </authorList>
    </citation>
    <scope>NUCLEOTIDE SEQUENCE [LARGE SCALE GENOMIC DNA]</scope>
    <source>
        <strain evidence="7 8">DSM 26427</strain>
    </source>
</reference>
<proteinExistence type="inferred from homology"/>
<keyword evidence="4" id="KW-0472">Membrane</keyword>
<dbReference type="CDD" id="cd11386">
    <property type="entry name" value="MCP_signal"/>
    <property type="match status" value="1"/>
</dbReference>
<dbReference type="Gene3D" id="6.10.340.10">
    <property type="match status" value="1"/>
</dbReference>
<evidence type="ECO:0000313" key="8">
    <source>
        <dbReference type="Proteomes" id="UP000823786"/>
    </source>
</evidence>
<evidence type="ECO:0000256" key="4">
    <source>
        <dbReference type="SAM" id="Phobius"/>
    </source>
</evidence>
<dbReference type="InterPro" id="IPR004089">
    <property type="entry name" value="MCPsignal_dom"/>
</dbReference>
<dbReference type="InterPro" id="IPR003660">
    <property type="entry name" value="HAMP_dom"/>
</dbReference>
<evidence type="ECO:0000256" key="1">
    <source>
        <dbReference type="ARBA" id="ARBA00022500"/>
    </source>
</evidence>
<dbReference type="PROSITE" id="PS50885">
    <property type="entry name" value="HAMP"/>
    <property type="match status" value="2"/>
</dbReference>
<feature type="transmembrane region" description="Helical" evidence="4">
    <location>
        <begin position="25"/>
        <end position="46"/>
    </location>
</feature>
<keyword evidence="3" id="KW-0807">Transducer</keyword>
<comment type="caution">
    <text evidence="7">The sequence shown here is derived from an EMBL/GenBank/DDBJ whole genome shotgun (WGS) entry which is preliminary data.</text>
</comment>
<dbReference type="SMART" id="SM00304">
    <property type="entry name" value="HAMP"/>
    <property type="match status" value="2"/>
</dbReference>
<keyword evidence="8" id="KW-1185">Reference proteome</keyword>
<organism evidence="7 8">
    <name type="scientific">Rhizobium herbae</name>
    <dbReference type="NCBI Taxonomy" id="508661"/>
    <lineage>
        <taxon>Bacteria</taxon>
        <taxon>Pseudomonadati</taxon>
        <taxon>Pseudomonadota</taxon>
        <taxon>Alphaproteobacteria</taxon>
        <taxon>Hyphomicrobiales</taxon>
        <taxon>Rhizobiaceae</taxon>
        <taxon>Rhizobium/Agrobacterium group</taxon>
        <taxon>Rhizobium</taxon>
    </lineage>
</organism>
<name>A0ABS4EVF1_9HYPH</name>
<dbReference type="SMART" id="SM00283">
    <property type="entry name" value="MA"/>
    <property type="match status" value="1"/>
</dbReference>
<dbReference type="EMBL" id="JAGGJV010000012">
    <property type="protein sequence ID" value="MBP1861912.1"/>
    <property type="molecule type" value="Genomic_DNA"/>
</dbReference>
<dbReference type="SUPFAM" id="SSF158472">
    <property type="entry name" value="HAMP domain-like"/>
    <property type="match status" value="1"/>
</dbReference>